<dbReference type="PANTHER" id="PTHR48099:SF5">
    <property type="entry name" value="C-1-TETRAHYDROFOLATE SYNTHASE, CYTOPLASMIC"/>
    <property type="match status" value="1"/>
</dbReference>
<keyword evidence="10" id="KW-1185">Reference proteome</keyword>
<evidence type="ECO:0000256" key="7">
    <source>
        <dbReference type="SAM" id="MobiDB-lite"/>
    </source>
</evidence>
<dbReference type="GO" id="GO:0035999">
    <property type="term" value="P:tetrahydrofolate interconversion"/>
    <property type="evidence" value="ECO:0007669"/>
    <property type="project" value="TreeGrafter"/>
</dbReference>
<dbReference type="PROSITE" id="PS00766">
    <property type="entry name" value="THF_DHG_CYH_1"/>
    <property type="match status" value="1"/>
</dbReference>
<keyword evidence="4" id="KW-0521">NADP</keyword>
<keyword evidence="6" id="KW-0511">Multifunctional enzyme</keyword>
<dbReference type="Gene3D" id="3.40.50.10860">
    <property type="entry name" value="Leucine Dehydrogenase, chain A, domain 1"/>
    <property type="match status" value="1"/>
</dbReference>
<evidence type="ECO:0000256" key="3">
    <source>
        <dbReference type="ARBA" id="ARBA00022801"/>
    </source>
</evidence>
<evidence type="ECO:0000256" key="1">
    <source>
        <dbReference type="ARBA" id="ARBA00004777"/>
    </source>
</evidence>
<dbReference type="PANTHER" id="PTHR48099">
    <property type="entry name" value="C-1-TETRAHYDROFOLATE SYNTHASE, CYTOPLASMIC-RELATED"/>
    <property type="match status" value="1"/>
</dbReference>
<dbReference type="InterPro" id="IPR000672">
    <property type="entry name" value="THF_DH/CycHdrlase"/>
</dbReference>
<evidence type="ECO:0000256" key="4">
    <source>
        <dbReference type="ARBA" id="ARBA00022857"/>
    </source>
</evidence>
<reference evidence="10" key="1">
    <citation type="journal article" date="2015" name="PLoS Genet.">
        <title>Genome Sequence and Transcriptome Analyses of Chrysochromulina tobin: Metabolic Tools for Enhanced Algal Fitness in the Prominent Order Prymnesiales (Haptophyceae).</title>
        <authorList>
            <person name="Hovde B.T."/>
            <person name="Deodato C.R."/>
            <person name="Hunsperger H.M."/>
            <person name="Ryken S.A."/>
            <person name="Yost W."/>
            <person name="Jha R.K."/>
            <person name="Patterson J."/>
            <person name="Monnat R.J. Jr."/>
            <person name="Barlow S.B."/>
            <person name="Starkenburg S.R."/>
            <person name="Cattolico R.A."/>
        </authorList>
    </citation>
    <scope>NUCLEOTIDE SEQUENCE</scope>
    <source>
        <strain evidence="10">CCMP291</strain>
    </source>
</reference>
<dbReference type="InterPro" id="IPR046346">
    <property type="entry name" value="Aminoacid_DH-like_N_sf"/>
</dbReference>
<sequence length="272" mass="28572">MLGELKEIGRMLPDHGLSEPSCSLLLVGQHPAAVSYTLSTVAAARVSGALLDVQRLSEETTQEDLLHIIGRLNSDNNCHGIVLQLPLPAHLDASGLVHAIADDKDIDGLKAASIGRLPNGSELTAGPCIAAAIEEVLRSLNVLPPVAAPSKSPPKSPPKSSHKTASRISEVPHVLLLSVPPLLSFPLALSLEASGCRVTCLGDDQPVDAVRTELPHADVLLIGARRPDVVAAQYVRTGDGLSAMTAALRMRHLSHTALLQQNFLEHAGNGKP</sequence>
<proteinExistence type="predicted"/>
<dbReference type="GO" id="GO:0004477">
    <property type="term" value="F:methenyltetrahydrofolate cyclohydrolase activity"/>
    <property type="evidence" value="ECO:0007669"/>
    <property type="project" value="UniProtKB-EC"/>
</dbReference>
<dbReference type="Proteomes" id="UP000037460">
    <property type="component" value="Unassembled WGS sequence"/>
</dbReference>
<feature type="domain" description="Tetrahydrofolate dehydrogenase/cyclohydrolase catalytic" evidence="8">
    <location>
        <begin position="19"/>
        <end position="107"/>
    </location>
</feature>
<dbReference type="AlphaFoldDB" id="A0A0M0JWM3"/>
<gene>
    <name evidence="9" type="ORF">Ctob_004984</name>
</gene>
<evidence type="ECO:0000259" key="8">
    <source>
        <dbReference type="Pfam" id="PF00763"/>
    </source>
</evidence>
<dbReference type="EC" id="3.5.4.9" evidence="2"/>
<keyword evidence="5" id="KW-0560">Oxidoreductase</keyword>
<comment type="caution">
    <text evidence="9">The sequence shown here is derived from an EMBL/GenBank/DDBJ whole genome shotgun (WGS) entry which is preliminary data.</text>
</comment>
<evidence type="ECO:0000313" key="10">
    <source>
        <dbReference type="Proteomes" id="UP000037460"/>
    </source>
</evidence>
<dbReference type="OrthoDB" id="5126881at2759"/>
<evidence type="ECO:0000256" key="6">
    <source>
        <dbReference type="ARBA" id="ARBA00023268"/>
    </source>
</evidence>
<organism evidence="9 10">
    <name type="scientific">Chrysochromulina tobinii</name>
    <dbReference type="NCBI Taxonomy" id="1460289"/>
    <lineage>
        <taxon>Eukaryota</taxon>
        <taxon>Haptista</taxon>
        <taxon>Haptophyta</taxon>
        <taxon>Prymnesiophyceae</taxon>
        <taxon>Prymnesiales</taxon>
        <taxon>Chrysochromulinaceae</taxon>
        <taxon>Chrysochromulina</taxon>
    </lineage>
</organism>
<dbReference type="GO" id="GO:0005829">
    <property type="term" value="C:cytosol"/>
    <property type="evidence" value="ECO:0007669"/>
    <property type="project" value="TreeGrafter"/>
</dbReference>
<evidence type="ECO:0000313" key="9">
    <source>
        <dbReference type="EMBL" id="KOO30538.1"/>
    </source>
</evidence>
<dbReference type="SUPFAM" id="SSF53223">
    <property type="entry name" value="Aminoacid dehydrogenase-like, N-terminal domain"/>
    <property type="match status" value="1"/>
</dbReference>
<dbReference type="EMBL" id="JWZX01002205">
    <property type="protein sequence ID" value="KOO30538.1"/>
    <property type="molecule type" value="Genomic_DNA"/>
</dbReference>
<evidence type="ECO:0000256" key="5">
    <source>
        <dbReference type="ARBA" id="ARBA00023002"/>
    </source>
</evidence>
<comment type="pathway">
    <text evidence="1">One-carbon metabolism; tetrahydrofolate interconversion.</text>
</comment>
<name>A0A0M0JWM3_9EUKA</name>
<accession>A0A0M0JWM3</accession>
<keyword evidence="3 9" id="KW-0378">Hydrolase</keyword>
<dbReference type="InterPro" id="IPR020630">
    <property type="entry name" value="THF_DH/CycHdrlase_cat_dom"/>
</dbReference>
<dbReference type="GO" id="GO:0004488">
    <property type="term" value="F:methylenetetrahydrofolate dehydrogenase (NADP+) activity"/>
    <property type="evidence" value="ECO:0007669"/>
    <property type="project" value="InterPro"/>
</dbReference>
<dbReference type="PRINTS" id="PR00085">
    <property type="entry name" value="THFDHDRGNASE"/>
</dbReference>
<dbReference type="InterPro" id="IPR020867">
    <property type="entry name" value="THF_DH/CycHdrlase_CS"/>
</dbReference>
<evidence type="ECO:0000256" key="2">
    <source>
        <dbReference type="ARBA" id="ARBA00012776"/>
    </source>
</evidence>
<dbReference type="Pfam" id="PF00763">
    <property type="entry name" value="THF_DHG_CYH"/>
    <property type="match status" value="1"/>
</dbReference>
<feature type="region of interest" description="Disordered" evidence="7">
    <location>
        <begin position="146"/>
        <end position="166"/>
    </location>
</feature>
<protein>
    <recommendedName>
        <fullName evidence="2">methenyltetrahydrofolate cyclohydrolase</fullName>
        <ecNumber evidence="2">3.5.4.9</ecNumber>
    </recommendedName>
</protein>